<dbReference type="CDD" id="cd20268">
    <property type="entry name" value="Complex1_LYR_SDHAF1_LYRM8"/>
    <property type="match status" value="1"/>
</dbReference>
<evidence type="ECO:0000256" key="4">
    <source>
        <dbReference type="ARBA" id="ARBA00025715"/>
    </source>
</evidence>
<reference evidence="7" key="1">
    <citation type="journal article" date="2020" name="Phytopathology">
        <title>Genome Sequence Resources of Colletotrichum truncatum, C. plurivorum, C. musicola, and C. sojae: Four Species Pathogenic to Soybean (Glycine max).</title>
        <authorList>
            <person name="Rogerio F."/>
            <person name="Boufleur T.R."/>
            <person name="Ciampi-Guillardi M."/>
            <person name="Sukno S.A."/>
            <person name="Thon M.R."/>
            <person name="Massola Junior N.S."/>
            <person name="Baroncelli R."/>
        </authorList>
    </citation>
    <scope>NUCLEOTIDE SEQUENCE</scope>
    <source>
        <strain evidence="7">LFN00145</strain>
    </source>
</reference>
<dbReference type="AlphaFoldDB" id="A0A8H6KGX7"/>
<evidence type="ECO:0000256" key="2">
    <source>
        <dbReference type="ARBA" id="ARBA00023128"/>
    </source>
</evidence>
<feature type="compositionally biased region" description="Basic residues" evidence="5">
    <location>
        <begin position="865"/>
        <end position="883"/>
    </location>
</feature>
<organism evidence="7 8">
    <name type="scientific">Colletotrichum plurivorum</name>
    <dbReference type="NCBI Taxonomy" id="2175906"/>
    <lineage>
        <taxon>Eukaryota</taxon>
        <taxon>Fungi</taxon>
        <taxon>Dikarya</taxon>
        <taxon>Ascomycota</taxon>
        <taxon>Pezizomycotina</taxon>
        <taxon>Sordariomycetes</taxon>
        <taxon>Hypocreomycetidae</taxon>
        <taxon>Glomerellales</taxon>
        <taxon>Glomerellaceae</taxon>
        <taxon>Colletotrichum</taxon>
        <taxon>Colletotrichum orchidearum species complex</taxon>
    </lineage>
</organism>
<feature type="region of interest" description="Disordered" evidence="5">
    <location>
        <begin position="144"/>
        <end position="174"/>
    </location>
</feature>
<dbReference type="Proteomes" id="UP000654918">
    <property type="component" value="Unassembled WGS sequence"/>
</dbReference>
<feature type="region of interest" description="Disordered" evidence="5">
    <location>
        <begin position="217"/>
        <end position="333"/>
    </location>
</feature>
<proteinExistence type="inferred from homology"/>
<dbReference type="PANTHER" id="PTHR13675:SF1">
    <property type="entry name" value="SUCCINATE DEHYDROGENASE ASSEMBLY FACTOR 1, MITOCHONDRIAL"/>
    <property type="match status" value="1"/>
</dbReference>
<dbReference type="GO" id="GO:0005759">
    <property type="term" value="C:mitochondrial matrix"/>
    <property type="evidence" value="ECO:0007669"/>
    <property type="project" value="UniProtKB-SubCell"/>
</dbReference>
<comment type="caution">
    <text evidence="7">The sequence shown here is derived from an EMBL/GenBank/DDBJ whole genome shotgun (WGS) entry which is preliminary data.</text>
</comment>
<evidence type="ECO:0000313" key="8">
    <source>
        <dbReference type="Proteomes" id="UP000654918"/>
    </source>
</evidence>
<feature type="compositionally biased region" description="Basic and acidic residues" evidence="5">
    <location>
        <begin position="251"/>
        <end position="260"/>
    </location>
</feature>
<name>A0A8H6KGX7_9PEZI</name>
<keyword evidence="2" id="KW-0496">Mitochondrion</keyword>
<keyword evidence="3" id="KW-0143">Chaperone</keyword>
<accession>A0A8H6KGX7</accession>
<evidence type="ECO:0000313" key="7">
    <source>
        <dbReference type="EMBL" id="KAF6830783.1"/>
    </source>
</evidence>
<feature type="compositionally biased region" description="Basic and acidic residues" evidence="5">
    <location>
        <begin position="745"/>
        <end position="764"/>
    </location>
</feature>
<feature type="compositionally biased region" description="Polar residues" evidence="5">
    <location>
        <begin position="690"/>
        <end position="716"/>
    </location>
</feature>
<feature type="compositionally biased region" description="Low complexity" evidence="5">
    <location>
        <begin position="786"/>
        <end position="800"/>
    </location>
</feature>
<feature type="compositionally biased region" description="Basic and acidic residues" evidence="5">
    <location>
        <begin position="303"/>
        <end position="316"/>
    </location>
</feature>
<evidence type="ECO:0000256" key="1">
    <source>
        <dbReference type="ARBA" id="ARBA00004305"/>
    </source>
</evidence>
<feature type="region of interest" description="Disordered" evidence="5">
    <location>
        <begin position="528"/>
        <end position="807"/>
    </location>
</feature>
<evidence type="ECO:0000256" key="3">
    <source>
        <dbReference type="ARBA" id="ARBA00023186"/>
    </source>
</evidence>
<comment type="similarity">
    <text evidence="4">Belongs to the complex I LYR family. SDHAF1 subfamily.</text>
</comment>
<gene>
    <name evidence="7" type="ORF">CPLU01_07110</name>
</gene>
<feature type="compositionally biased region" description="Low complexity" evidence="5">
    <location>
        <begin position="153"/>
        <end position="174"/>
    </location>
</feature>
<feature type="region of interest" description="Disordered" evidence="5">
    <location>
        <begin position="386"/>
        <end position="444"/>
    </location>
</feature>
<keyword evidence="8" id="KW-1185">Reference proteome</keyword>
<comment type="subcellular location">
    <subcellularLocation>
        <location evidence="1">Mitochondrion matrix</location>
    </subcellularLocation>
</comment>
<sequence>MAGARRGLSGLQKEVLALYRQCLREIRKKPERRGRERADHCCRTEFDKYLAVDKRDFSVVEHLLRKGRRQLETYSSPSIKDVMRVFRDCNCLSPHVSPPFPRPQPHIAHQAAEDISRKPLSPSVESLRRQQRFVVRSQRLGKVRLPSGRVSQPRRTSAPVRRSSRPSSIPLAASVAQERELERLRRTIASDALRPLTPSPRRINNQSIQRTPPRWYIAMDDPARPGPSTRRDHRFGQAPPGAAGAHRARKAPKDPARPLADHFGSPTRRKATNTRVQRMAPIGSPPRKREFPLSAGREPVGSFDHRESLPANEKRFGVPPQPPSRTSSRRRAVDRFARQLEIYAERREAAGNLPVNTPTPESVVSLRTVSLLKPYEDQFVAAGLAVTSAQQQQKPPPVERPAKGEKVEDDTGAPTARPQHKSSKAPEQPGRLQLNGLRSRSWSSESSSSVVTEVAFTQPNDWEIAFIDEVPPKKPGCCGITCFSGPRDESNEVLNTRAPPVSTPATIDTPKKILAKWEPVYDYKEEEIFITSPKPTSEKENTPPIPPRAPGRLKPGAKPSEQIKGLRKPEQQNAFTERVKAILEEAEAEAEPSGRVPITGRPAAAESVSDENIPTRPTSENRPTSRRHADGKLLRVSIRQPERKSKAKSAVQQKQLPVGPQPSSNAEGEKLQNLPETLVVPEKKQKEPSAATSQDTALPNPSLPSTWRLTLSTPSSLEVAMDAANRHMEEREAESNGNPPMPPVKLEKTAEQDATTKTEHEDPPASKQKPLPSEDEPEPVTDSSKHTSQQSSSSAPSSSDYPDRDIDDRDVLRGLHIAISAACDEEVDEWIRQKTGVRIRRFLADLRAFETLDEERPTGPSQDRARKRRAESRKLKSQIRKSKAARELRARAGKKA</sequence>
<dbReference type="InterPro" id="IPR008011">
    <property type="entry name" value="Complex1_LYR_dom"/>
</dbReference>
<evidence type="ECO:0000259" key="6">
    <source>
        <dbReference type="Pfam" id="PF05347"/>
    </source>
</evidence>
<feature type="compositionally biased region" description="Basic and acidic residues" evidence="5">
    <location>
        <begin position="724"/>
        <end position="734"/>
    </location>
</feature>
<dbReference type="EMBL" id="WIGO01000089">
    <property type="protein sequence ID" value="KAF6830783.1"/>
    <property type="molecule type" value="Genomic_DNA"/>
</dbReference>
<feature type="domain" description="Complex 1 LYR protein" evidence="6">
    <location>
        <begin position="13"/>
        <end position="72"/>
    </location>
</feature>
<protein>
    <recommendedName>
        <fullName evidence="6">Complex 1 LYR protein domain-containing protein</fullName>
    </recommendedName>
</protein>
<evidence type="ECO:0000256" key="5">
    <source>
        <dbReference type="SAM" id="MobiDB-lite"/>
    </source>
</evidence>
<dbReference type="Pfam" id="PF05347">
    <property type="entry name" value="Complex1_LYR"/>
    <property type="match status" value="1"/>
</dbReference>
<dbReference type="InterPro" id="IPR045295">
    <property type="entry name" value="Complex1_LYR_SDHAF1_LYRM8"/>
</dbReference>
<dbReference type="GO" id="GO:0034553">
    <property type="term" value="P:mitochondrial respiratory chain complex II assembly"/>
    <property type="evidence" value="ECO:0007669"/>
    <property type="project" value="InterPro"/>
</dbReference>
<feature type="compositionally biased region" description="Polar residues" evidence="5">
    <location>
        <begin position="610"/>
        <end position="622"/>
    </location>
</feature>
<feature type="region of interest" description="Disordered" evidence="5">
    <location>
        <begin position="851"/>
        <end position="896"/>
    </location>
</feature>
<dbReference type="PANTHER" id="PTHR13675">
    <property type="entry name" value="LYR MOTIF-CONTAINING PROTEIN 2"/>
    <property type="match status" value="1"/>
</dbReference>